<evidence type="ECO:0000256" key="1">
    <source>
        <dbReference type="ARBA" id="ARBA00022516"/>
    </source>
</evidence>
<protein>
    <submittedName>
        <fullName evidence="9">Holo-ACP synthase</fullName>
        <ecNumber evidence="9">2.7.8.7</ecNumber>
    </submittedName>
</protein>
<dbReference type="EC" id="2.7.8.7" evidence="9"/>
<dbReference type="GO" id="GO:0000287">
    <property type="term" value="F:magnesium ion binding"/>
    <property type="evidence" value="ECO:0007669"/>
    <property type="project" value="InterPro"/>
</dbReference>
<sequence length="123" mass="13772">NKTVMLYTGTDIIEIRRIKAAEARWGEHFLNRIFTPAELSLCKDRFPSLAARFAAKEAVIKALSLPKNQSYTEIETLNLPEGQPSVNLYGQARDKANILGIKHLSISLSHCREYAIAMVVAQD</sequence>
<dbReference type="NCBIfam" id="TIGR00556">
    <property type="entry name" value="pantethn_trn"/>
    <property type="match status" value="1"/>
</dbReference>
<organism evidence="9 10">
    <name type="scientific">Dehalococcoides mccartyi</name>
    <dbReference type="NCBI Taxonomy" id="61435"/>
    <lineage>
        <taxon>Bacteria</taxon>
        <taxon>Bacillati</taxon>
        <taxon>Chloroflexota</taxon>
        <taxon>Dehalococcoidia</taxon>
        <taxon>Dehalococcoidales</taxon>
        <taxon>Dehalococcoidaceae</taxon>
        <taxon>Dehalococcoides</taxon>
    </lineage>
</organism>
<reference evidence="9 10" key="1">
    <citation type="journal article" date="2017" name="FEMS Microbiol. Ecol.">
        <title>Reconstructed genomes of novel Dehalococcoides mccartyi strains from 1,2,3,4-tetrachlorodibenzo-p-dioxin-dechlorinating enrichment cultures reveal divergent reductive dehalogenase gene profiles.</title>
        <authorList>
            <person name="Dam H.T."/>
            <person name="Vollmers J."/>
            <person name="Kaster A.K."/>
            <person name="Haggblom M.M."/>
        </authorList>
    </citation>
    <scope>NUCLEOTIDE SEQUENCE [LARGE SCALE GENOMIC DNA]</scope>
    <source>
        <strain evidence="9 10">H1-3-2.001</strain>
    </source>
</reference>
<dbReference type="AlphaFoldDB" id="A0A2J1DSW7"/>
<dbReference type="InterPro" id="IPR004568">
    <property type="entry name" value="Ppantetheine-prot_Trfase_dom"/>
</dbReference>
<dbReference type="Proteomes" id="UP000233649">
    <property type="component" value="Unassembled WGS sequence"/>
</dbReference>
<keyword evidence="4" id="KW-0276">Fatty acid metabolism</keyword>
<keyword evidence="7" id="KW-0275">Fatty acid biosynthesis</keyword>
<proteinExistence type="inferred from homology"/>
<accession>A0A2J1DSW7</accession>
<dbReference type="InterPro" id="IPR008278">
    <property type="entry name" value="4-PPantetheinyl_Trfase_dom"/>
</dbReference>
<evidence type="ECO:0000313" key="9">
    <source>
        <dbReference type="EMBL" id="PKH45237.1"/>
    </source>
</evidence>
<feature type="domain" description="4'-phosphopantetheinyl transferase" evidence="8">
    <location>
        <begin position="9"/>
        <end position="118"/>
    </location>
</feature>
<name>A0A2J1DSW7_9CHLR</name>
<gene>
    <name evidence="9" type="ORF">CVH13_01582</name>
</gene>
<dbReference type="SUPFAM" id="SSF56214">
    <property type="entry name" value="4'-phosphopantetheinyl transferase"/>
    <property type="match status" value="1"/>
</dbReference>
<dbReference type="EMBL" id="PHFD01000361">
    <property type="protein sequence ID" value="PKH45237.1"/>
    <property type="molecule type" value="Genomic_DNA"/>
</dbReference>
<keyword evidence="2 9" id="KW-0808">Transferase</keyword>
<evidence type="ECO:0000256" key="4">
    <source>
        <dbReference type="ARBA" id="ARBA00022832"/>
    </source>
</evidence>
<evidence type="ECO:0000259" key="8">
    <source>
        <dbReference type="Pfam" id="PF01648"/>
    </source>
</evidence>
<dbReference type="HAMAP" id="MF_00101">
    <property type="entry name" value="AcpS"/>
    <property type="match status" value="1"/>
</dbReference>
<keyword evidence="1" id="KW-0444">Lipid biosynthesis</keyword>
<dbReference type="Pfam" id="PF01648">
    <property type="entry name" value="ACPS"/>
    <property type="match status" value="1"/>
</dbReference>
<evidence type="ECO:0000256" key="6">
    <source>
        <dbReference type="ARBA" id="ARBA00023098"/>
    </source>
</evidence>
<evidence type="ECO:0000256" key="7">
    <source>
        <dbReference type="ARBA" id="ARBA00023160"/>
    </source>
</evidence>
<keyword evidence="3" id="KW-0479">Metal-binding</keyword>
<dbReference type="InterPro" id="IPR037143">
    <property type="entry name" value="4-PPantetheinyl_Trfase_dom_sf"/>
</dbReference>
<dbReference type="InterPro" id="IPR002582">
    <property type="entry name" value="ACPS"/>
</dbReference>
<keyword evidence="5" id="KW-0460">Magnesium</keyword>
<dbReference type="NCBIfam" id="TIGR00516">
    <property type="entry name" value="acpS"/>
    <property type="match status" value="1"/>
</dbReference>
<evidence type="ECO:0000256" key="2">
    <source>
        <dbReference type="ARBA" id="ARBA00022679"/>
    </source>
</evidence>
<keyword evidence="6" id="KW-0443">Lipid metabolism</keyword>
<dbReference type="Gene3D" id="3.90.470.20">
    <property type="entry name" value="4'-phosphopantetheinyl transferase domain"/>
    <property type="match status" value="1"/>
</dbReference>
<evidence type="ECO:0000313" key="10">
    <source>
        <dbReference type="Proteomes" id="UP000233649"/>
    </source>
</evidence>
<evidence type="ECO:0000256" key="5">
    <source>
        <dbReference type="ARBA" id="ARBA00022842"/>
    </source>
</evidence>
<comment type="caution">
    <text evidence="9">The sequence shown here is derived from an EMBL/GenBank/DDBJ whole genome shotgun (WGS) entry which is preliminary data.</text>
</comment>
<dbReference type="GO" id="GO:0008897">
    <property type="term" value="F:holo-[acyl-carrier-protein] synthase activity"/>
    <property type="evidence" value="ECO:0007669"/>
    <property type="project" value="UniProtKB-EC"/>
</dbReference>
<dbReference type="GO" id="GO:0006633">
    <property type="term" value="P:fatty acid biosynthetic process"/>
    <property type="evidence" value="ECO:0007669"/>
    <property type="project" value="UniProtKB-KW"/>
</dbReference>
<feature type="non-terminal residue" evidence="9">
    <location>
        <position position="1"/>
    </location>
</feature>
<evidence type="ECO:0000256" key="3">
    <source>
        <dbReference type="ARBA" id="ARBA00022723"/>
    </source>
</evidence>